<name>A0A6H3NRP1_9LEPT</name>
<dbReference type="AlphaFoldDB" id="A0A6H3NRP1"/>
<sequence length="149" mass="17496">MKEKTKKILTIGLCIYLILVSFQIWSELTKQIRTTKKSMDSMKQLVQAYPHMFYPNHFTDITTLSTKFRELKGKEELFYVDTQVFQFDVLQMAAAPTKLNSFERKLPKSGHIVLANPNSKIENKNSELFQNCKPNIKGEFYSICFWEKQ</sequence>
<keyword evidence="2" id="KW-1185">Reference proteome</keyword>
<dbReference type="EMBL" id="RQHU01000019">
    <property type="protein sequence ID" value="TGN12260.1"/>
    <property type="molecule type" value="Genomic_DNA"/>
</dbReference>
<reference evidence="1" key="1">
    <citation type="journal article" date="2019" name="PLoS Negl. Trop. Dis.">
        <title>Revisiting the worldwide diversity of Leptospira species in the environment.</title>
        <authorList>
            <person name="Vincent A.T."/>
            <person name="Schiettekatte O."/>
            <person name="Bourhy P."/>
            <person name="Veyrier F.J."/>
            <person name="Picardeau M."/>
        </authorList>
    </citation>
    <scope>NUCLEOTIDE SEQUENCE [LARGE SCALE GENOMIC DNA]</scope>
    <source>
        <strain evidence="1">201601109</strain>
    </source>
</reference>
<organism evidence="1 2">
    <name type="scientific">Leptospira bandrabouensis</name>
    <dbReference type="NCBI Taxonomy" id="2484903"/>
    <lineage>
        <taxon>Bacteria</taxon>
        <taxon>Pseudomonadati</taxon>
        <taxon>Spirochaetota</taxon>
        <taxon>Spirochaetia</taxon>
        <taxon>Leptospirales</taxon>
        <taxon>Leptospiraceae</taxon>
        <taxon>Leptospira</taxon>
    </lineage>
</organism>
<protein>
    <submittedName>
        <fullName evidence="1">Uncharacterized protein</fullName>
    </submittedName>
</protein>
<gene>
    <name evidence="1" type="ORF">EHR08_12800</name>
</gene>
<dbReference type="RefSeq" id="WP_135746417.1">
    <property type="nucleotide sequence ID" value="NZ_JAIZBI010000002.1"/>
</dbReference>
<dbReference type="OrthoDB" id="341441at2"/>
<accession>A0A6H3NRP1</accession>
<evidence type="ECO:0000313" key="2">
    <source>
        <dbReference type="Proteomes" id="UP000297649"/>
    </source>
</evidence>
<dbReference type="Proteomes" id="UP000297649">
    <property type="component" value="Unassembled WGS sequence"/>
</dbReference>
<evidence type="ECO:0000313" key="1">
    <source>
        <dbReference type="EMBL" id="TGN12260.1"/>
    </source>
</evidence>
<proteinExistence type="predicted"/>
<comment type="caution">
    <text evidence="1">The sequence shown here is derived from an EMBL/GenBank/DDBJ whole genome shotgun (WGS) entry which is preliminary data.</text>
</comment>